<proteinExistence type="predicted"/>
<sequence length="228" mass="26183">MSGDDDYVDVLTKLNPIRFYNAFRGWDESDEDIARSISGAIMIQHDAPELFAYETELAATDDAFHKRDLVSKVASFVKVEASKVAGNYRVRMVVDAELKSYDFEKHRFISDNCLFSEKLEYTSDEMRNQSAFAKAQKPRCYLQPSTTNYLVGIVSGSKVRLDIADESLARMIESNRANLKYEVYGYVRFVEREKVGGKLTEMRRILIEPQKINLVARGVEQPIYSRIF</sequence>
<dbReference type="AlphaFoldDB" id="A0A1X1A641"/>
<evidence type="ECO:0000313" key="1">
    <source>
        <dbReference type="EMBL" id="ORL67355.1"/>
    </source>
</evidence>
<comment type="caution">
    <text evidence="1">The sequence shown here is derived from an EMBL/GenBank/DDBJ whole genome shotgun (WGS) entry which is preliminary data.</text>
</comment>
<dbReference type="EMBL" id="NBWC01000003">
    <property type="protein sequence ID" value="ORL67355.1"/>
    <property type="molecule type" value="Genomic_DNA"/>
</dbReference>
<evidence type="ECO:0000313" key="2">
    <source>
        <dbReference type="Proteomes" id="UP000193675"/>
    </source>
</evidence>
<name>A0A1X1A641_PSEPU</name>
<organism evidence="1 2">
    <name type="scientific">Pseudomonas putida</name>
    <name type="common">Arthrobacter siderocapsulatus</name>
    <dbReference type="NCBI Taxonomy" id="303"/>
    <lineage>
        <taxon>Bacteria</taxon>
        <taxon>Pseudomonadati</taxon>
        <taxon>Pseudomonadota</taxon>
        <taxon>Gammaproteobacteria</taxon>
        <taxon>Pseudomonadales</taxon>
        <taxon>Pseudomonadaceae</taxon>
        <taxon>Pseudomonas</taxon>
    </lineage>
</organism>
<dbReference type="Proteomes" id="UP000193675">
    <property type="component" value="Unassembled WGS sequence"/>
</dbReference>
<reference evidence="1 2" key="1">
    <citation type="submission" date="2017-04" db="EMBL/GenBank/DDBJ databases">
        <title>Presence of VIM-2 positive Pseudomonas species in chickens and their surrounding environment.</title>
        <authorList>
            <person name="Zhang R."/>
        </authorList>
    </citation>
    <scope>NUCLEOTIDE SEQUENCE [LARGE SCALE GENOMIC DNA]</scope>
    <source>
        <strain evidence="1 2">DZ-C18</strain>
    </source>
</reference>
<protein>
    <submittedName>
        <fullName evidence="1">Uncharacterized protein</fullName>
    </submittedName>
</protein>
<gene>
    <name evidence="1" type="ORF">B7H17_03305</name>
</gene>
<accession>A0A1X1A641</accession>